<evidence type="ECO:0000313" key="2">
    <source>
        <dbReference type="EMBL" id="GGC80125.1"/>
    </source>
</evidence>
<organism evidence="2 3">
    <name type="scientific">Tersicoccus solisilvae</name>
    <dbReference type="NCBI Taxonomy" id="1882339"/>
    <lineage>
        <taxon>Bacteria</taxon>
        <taxon>Bacillati</taxon>
        <taxon>Actinomycetota</taxon>
        <taxon>Actinomycetes</taxon>
        <taxon>Micrococcales</taxon>
        <taxon>Micrococcaceae</taxon>
        <taxon>Tersicoccus</taxon>
    </lineage>
</organism>
<dbReference type="RefSeq" id="WP_188665401.1">
    <property type="nucleotide sequence ID" value="NZ_BMJI01000001.1"/>
</dbReference>
<evidence type="ECO:0000313" key="3">
    <source>
        <dbReference type="Proteomes" id="UP000597761"/>
    </source>
</evidence>
<feature type="compositionally biased region" description="Polar residues" evidence="1">
    <location>
        <begin position="120"/>
        <end position="134"/>
    </location>
</feature>
<feature type="compositionally biased region" description="Gly residues" evidence="1">
    <location>
        <begin position="147"/>
        <end position="160"/>
    </location>
</feature>
<evidence type="ECO:0008006" key="4">
    <source>
        <dbReference type="Google" id="ProtNLM"/>
    </source>
</evidence>
<evidence type="ECO:0000256" key="1">
    <source>
        <dbReference type="SAM" id="MobiDB-lite"/>
    </source>
</evidence>
<feature type="region of interest" description="Disordered" evidence="1">
    <location>
        <begin position="102"/>
        <end position="160"/>
    </location>
</feature>
<proteinExistence type="predicted"/>
<dbReference type="Proteomes" id="UP000597761">
    <property type="component" value="Unassembled WGS sequence"/>
</dbReference>
<comment type="caution">
    <text evidence="2">The sequence shown here is derived from an EMBL/GenBank/DDBJ whole genome shotgun (WGS) entry which is preliminary data.</text>
</comment>
<keyword evidence="3" id="KW-1185">Reference proteome</keyword>
<accession>A0ABQ1NLE6</accession>
<name>A0ABQ1NLE6_9MICC</name>
<dbReference type="EMBL" id="BMJI01000001">
    <property type="protein sequence ID" value="GGC80125.1"/>
    <property type="molecule type" value="Genomic_DNA"/>
</dbReference>
<sequence length="160" mass="16163">MSQDATARPEPARQDAARPQPGQPAPRARGRRHRASSAVGLGVTAVLASALMTGCSPDGDVIDADYAQVCQDRTTQQRAEDEKCSDSGRSGGHYGWYFFPMGSRGSTDTRSLPGVGQKLSGGTTTVPAGASTKSGVPAKGSSSVSRGGFGGGGKGVHVGG</sequence>
<protein>
    <recommendedName>
        <fullName evidence="4">tRNA-dihydrouridine synthase</fullName>
    </recommendedName>
</protein>
<reference evidence="3" key="1">
    <citation type="journal article" date="2019" name="Int. J. Syst. Evol. Microbiol.">
        <title>The Global Catalogue of Microorganisms (GCM) 10K type strain sequencing project: providing services to taxonomists for standard genome sequencing and annotation.</title>
        <authorList>
            <consortium name="The Broad Institute Genomics Platform"/>
            <consortium name="The Broad Institute Genome Sequencing Center for Infectious Disease"/>
            <person name="Wu L."/>
            <person name="Ma J."/>
        </authorList>
    </citation>
    <scope>NUCLEOTIDE SEQUENCE [LARGE SCALE GENOMIC DNA]</scope>
    <source>
        <strain evidence="3">CGMCC 1.15480</strain>
    </source>
</reference>
<gene>
    <name evidence="2" type="ORF">GCM10011512_03520</name>
</gene>
<feature type="region of interest" description="Disordered" evidence="1">
    <location>
        <begin position="1"/>
        <end position="36"/>
    </location>
</feature>